<feature type="compositionally biased region" description="Pro residues" evidence="1">
    <location>
        <begin position="1"/>
        <end position="10"/>
    </location>
</feature>
<dbReference type="EMBL" id="HACG01011048">
    <property type="protein sequence ID" value="CEK57913.1"/>
    <property type="molecule type" value="Transcribed_RNA"/>
</dbReference>
<reference evidence="2" key="1">
    <citation type="submission" date="2014-12" db="EMBL/GenBank/DDBJ databases">
        <title>Insight into the proteome of Arion vulgaris.</title>
        <authorList>
            <person name="Aradska J."/>
            <person name="Bulat T."/>
            <person name="Smidak R."/>
            <person name="Sarate P."/>
            <person name="Gangsoo J."/>
            <person name="Sialana F."/>
            <person name="Bilban M."/>
            <person name="Lubec G."/>
        </authorList>
    </citation>
    <scope>NUCLEOTIDE SEQUENCE</scope>
    <source>
        <tissue evidence="2">Skin</tissue>
    </source>
</reference>
<dbReference type="AlphaFoldDB" id="A0A0B6YNV3"/>
<protein>
    <submittedName>
        <fullName evidence="2">Uncharacterized protein</fullName>
    </submittedName>
</protein>
<gene>
    <name evidence="2" type="primary">ORF31442</name>
</gene>
<feature type="compositionally biased region" description="Acidic residues" evidence="1">
    <location>
        <begin position="321"/>
        <end position="334"/>
    </location>
</feature>
<organism evidence="2">
    <name type="scientific">Arion vulgaris</name>
    <dbReference type="NCBI Taxonomy" id="1028688"/>
    <lineage>
        <taxon>Eukaryota</taxon>
        <taxon>Metazoa</taxon>
        <taxon>Spiralia</taxon>
        <taxon>Lophotrochozoa</taxon>
        <taxon>Mollusca</taxon>
        <taxon>Gastropoda</taxon>
        <taxon>Heterobranchia</taxon>
        <taxon>Euthyneura</taxon>
        <taxon>Panpulmonata</taxon>
        <taxon>Eupulmonata</taxon>
        <taxon>Stylommatophora</taxon>
        <taxon>Helicina</taxon>
        <taxon>Arionoidea</taxon>
        <taxon>Arionidae</taxon>
        <taxon>Arion</taxon>
    </lineage>
</organism>
<sequence length="343" mass="38081">KKLAAPLPPQRDPRTSLSYSKASSRSMAEGLAEIEKLDAAIAQFEGDTPIHHRSLNTLTHSDDPKLASLRAIHTLKRVSVVNNGDLSSMKLGVSSNNNEIKHISPAEARIKKYNKKSGAEPIERSRSTPDILAAIDQEHYGYGSYREGKADSPHSPGIYSSSTLQPSQVRDVSRLFATQAAGARPFNERNSTPNTPELPRRRQNAPPTPELIRIHTGTKNVTYSNVSAEIQQQKKNESHYESSFRPGIDAKLVDNPQGAMLNPDQIRNRNTSIQNGDKSISFADERVMDNAAKFLQKYPHATVLVSADVHFTKLDGTKDEDLYEPEPDYNDSDNDDKFVRNKP</sequence>
<feature type="compositionally biased region" description="Polar residues" evidence="1">
    <location>
        <begin position="15"/>
        <end position="25"/>
    </location>
</feature>
<proteinExistence type="predicted"/>
<name>A0A0B6YNV3_9EUPU</name>
<evidence type="ECO:0000256" key="1">
    <source>
        <dbReference type="SAM" id="MobiDB-lite"/>
    </source>
</evidence>
<evidence type="ECO:0000313" key="2">
    <source>
        <dbReference type="EMBL" id="CEK57913.1"/>
    </source>
</evidence>
<feature type="region of interest" description="Disordered" evidence="1">
    <location>
        <begin position="143"/>
        <end position="166"/>
    </location>
</feature>
<feature type="region of interest" description="Disordered" evidence="1">
    <location>
        <begin position="315"/>
        <end position="343"/>
    </location>
</feature>
<feature type="non-terminal residue" evidence="2">
    <location>
        <position position="343"/>
    </location>
</feature>
<feature type="non-terminal residue" evidence="2">
    <location>
        <position position="1"/>
    </location>
</feature>
<accession>A0A0B6YNV3</accession>
<feature type="region of interest" description="Disordered" evidence="1">
    <location>
        <begin position="1"/>
        <end position="25"/>
    </location>
</feature>
<feature type="region of interest" description="Disordered" evidence="1">
    <location>
        <begin position="179"/>
        <end position="211"/>
    </location>
</feature>